<dbReference type="Proteomes" id="UP000326354">
    <property type="component" value="Chromosome"/>
</dbReference>
<feature type="domain" description="Fe2OG dioxygenase" evidence="7">
    <location>
        <begin position="140"/>
        <end position="239"/>
    </location>
</feature>
<dbReference type="SMART" id="SM00702">
    <property type="entry name" value="P4Hc"/>
    <property type="match status" value="1"/>
</dbReference>
<reference evidence="8 9" key="1">
    <citation type="submission" date="2019-08" db="EMBL/GenBank/DDBJ databases">
        <title>Complete genome sequence of Candidatus Uab amorphum.</title>
        <authorList>
            <person name="Shiratori T."/>
            <person name="Suzuki S."/>
            <person name="Kakizawa Y."/>
            <person name="Ishida K."/>
        </authorList>
    </citation>
    <scope>NUCLEOTIDE SEQUENCE [LARGE SCALE GENOMIC DNA]</scope>
    <source>
        <strain evidence="8 9">SRT547</strain>
    </source>
</reference>
<keyword evidence="3" id="KW-0847">Vitamin C</keyword>
<evidence type="ECO:0000259" key="7">
    <source>
        <dbReference type="PROSITE" id="PS51471"/>
    </source>
</evidence>
<keyword evidence="2" id="KW-0479">Metal-binding</keyword>
<dbReference type="GO" id="GO:0051213">
    <property type="term" value="F:dioxygenase activity"/>
    <property type="evidence" value="ECO:0007669"/>
    <property type="project" value="UniProtKB-KW"/>
</dbReference>
<keyword evidence="4" id="KW-0223">Dioxygenase</keyword>
<dbReference type="RefSeq" id="WP_151969168.1">
    <property type="nucleotide sequence ID" value="NZ_AP019860.1"/>
</dbReference>
<dbReference type="PROSITE" id="PS51471">
    <property type="entry name" value="FE2OG_OXY"/>
    <property type="match status" value="1"/>
</dbReference>
<evidence type="ECO:0000313" key="8">
    <source>
        <dbReference type="EMBL" id="BBM85048.1"/>
    </source>
</evidence>
<dbReference type="PANTHER" id="PTHR24014">
    <property type="entry name" value="2-OXOGLUTARATE AND IRON-DEPENDENT OXYGENASE DOMAIN-CONTAINING PROTEIN 2"/>
    <property type="match status" value="1"/>
</dbReference>
<dbReference type="GO" id="GO:0005506">
    <property type="term" value="F:iron ion binding"/>
    <property type="evidence" value="ECO:0007669"/>
    <property type="project" value="InterPro"/>
</dbReference>
<organism evidence="8 9">
    <name type="scientific">Uabimicrobium amorphum</name>
    <dbReference type="NCBI Taxonomy" id="2596890"/>
    <lineage>
        <taxon>Bacteria</taxon>
        <taxon>Pseudomonadati</taxon>
        <taxon>Planctomycetota</taxon>
        <taxon>Candidatus Uabimicrobiia</taxon>
        <taxon>Candidatus Uabimicrobiales</taxon>
        <taxon>Candidatus Uabimicrobiaceae</taxon>
        <taxon>Candidatus Uabimicrobium</taxon>
    </lineage>
</organism>
<dbReference type="OrthoDB" id="285789at2"/>
<evidence type="ECO:0000256" key="3">
    <source>
        <dbReference type="ARBA" id="ARBA00022896"/>
    </source>
</evidence>
<dbReference type="AlphaFoldDB" id="A0A5S9INA9"/>
<proteinExistence type="predicted"/>
<name>A0A5S9INA9_UABAM</name>
<sequence>MLKITDPESYHKYVAYVKEHYTPLHSHLYEFNKDVFAPSFRCVVDKKEDLLSTIVEIYPQIYSWELFTAEFCYEFIAEVRHFEKWCMENDIEKRLPNSMNNYGVVLGDFGFYDFLQQLMLEYIKPITTILYPDVGGDSLDYHHSFIVEYALNKDLCLDFHVDASDVTLNICLGNEFTGGDLYFGGIRCAWCQQTPPLKEEEIGVRHEPGHAILHRGKHRHSAQHIKSGERINMIMWCMSSRNQQTPLDECPTWCGNYYK</sequence>
<evidence type="ECO:0000256" key="4">
    <source>
        <dbReference type="ARBA" id="ARBA00022964"/>
    </source>
</evidence>
<evidence type="ECO:0000313" key="9">
    <source>
        <dbReference type="Proteomes" id="UP000326354"/>
    </source>
</evidence>
<keyword evidence="6" id="KW-0408">Iron</keyword>
<evidence type="ECO:0000256" key="6">
    <source>
        <dbReference type="ARBA" id="ARBA00023004"/>
    </source>
</evidence>
<dbReference type="InterPro" id="IPR005123">
    <property type="entry name" value="Oxoglu/Fe-dep_dioxygenase_dom"/>
</dbReference>
<evidence type="ECO:0000256" key="5">
    <source>
        <dbReference type="ARBA" id="ARBA00023002"/>
    </source>
</evidence>
<dbReference type="KEGG" id="uam:UABAM_03411"/>
<comment type="cofactor">
    <cofactor evidence="1">
        <name>L-ascorbate</name>
        <dbReference type="ChEBI" id="CHEBI:38290"/>
    </cofactor>
</comment>
<dbReference type="GO" id="GO:0031418">
    <property type="term" value="F:L-ascorbic acid binding"/>
    <property type="evidence" value="ECO:0007669"/>
    <property type="project" value="UniProtKB-KW"/>
</dbReference>
<dbReference type="PANTHER" id="PTHR24014:SF4">
    <property type="entry name" value="2-OXOGLUTARATE AND IRON-DEPENDENT OXYGENASE DOMAIN-CONTAINING PROTEIN 2"/>
    <property type="match status" value="1"/>
</dbReference>
<accession>A0A5S9INA9</accession>
<evidence type="ECO:0000256" key="2">
    <source>
        <dbReference type="ARBA" id="ARBA00022723"/>
    </source>
</evidence>
<dbReference type="InterPro" id="IPR006620">
    <property type="entry name" value="Pro_4_hyd_alph"/>
</dbReference>
<evidence type="ECO:0000256" key="1">
    <source>
        <dbReference type="ARBA" id="ARBA00001961"/>
    </source>
</evidence>
<gene>
    <name evidence="8" type="ORF">UABAM_03411</name>
</gene>
<keyword evidence="5" id="KW-0560">Oxidoreductase</keyword>
<dbReference type="EMBL" id="AP019860">
    <property type="protein sequence ID" value="BBM85048.1"/>
    <property type="molecule type" value="Genomic_DNA"/>
</dbReference>
<dbReference type="Pfam" id="PF25238">
    <property type="entry name" value="OGFOD2-like"/>
    <property type="match status" value="1"/>
</dbReference>
<protein>
    <recommendedName>
        <fullName evidence="7">Fe2OG dioxygenase domain-containing protein</fullName>
    </recommendedName>
</protein>
<keyword evidence="9" id="KW-1185">Reference proteome</keyword>
<dbReference type="Gene3D" id="2.60.120.620">
    <property type="entry name" value="q2cbj1_9rhob like domain"/>
    <property type="match status" value="1"/>
</dbReference>
<dbReference type="GO" id="GO:0016705">
    <property type="term" value="F:oxidoreductase activity, acting on paired donors, with incorporation or reduction of molecular oxygen"/>
    <property type="evidence" value="ECO:0007669"/>
    <property type="project" value="InterPro"/>
</dbReference>